<dbReference type="AlphaFoldDB" id="A0ABD2XLI0"/>
<proteinExistence type="inferred from homology"/>
<dbReference type="PANTHER" id="PTHR16255:SF1">
    <property type="entry name" value="REQUIRED FOR MEIOTIC NUCLEAR DIVISION PROTEIN 1 HOMOLOG"/>
    <property type="match status" value="1"/>
</dbReference>
<dbReference type="Proteomes" id="UP001627154">
    <property type="component" value="Unassembled WGS sequence"/>
</dbReference>
<evidence type="ECO:0000259" key="2">
    <source>
        <dbReference type="Pfam" id="PF02582"/>
    </source>
</evidence>
<reference evidence="3 4" key="1">
    <citation type="journal article" date="2024" name="bioRxiv">
        <title>A reference genome for Trichogramma kaykai: A tiny desert-dwelling parasitoid wasp with competing sex-ratio distorters.</title>
        <authorList>
            <person name="Culotta J."/>
            <person name="Lindsey A.R."/>
        </authorList>
    </citation>
    <scope>NUCLEOTIDE SEQUENCE [LARGE SCALE GENOMIC DNA]</scope>
    <source>
        <strain evidence="3 4">KSX58</strain>
    </source>
</reference>
<name>A0ABD2XLI0_9HYME</name>
<comment type="similarity">
    <text evidence="1">Belongs to the RMD1/sif2 family.</text>
</comment>
<evidence type="ECO:0000313" key="3">
    <source>
        <dbReference type="EMBL" id="KAL3405980.1"/>
    </source>
</evidence>
<dbReference type="InterPro" id="IPR003734">
    <property type="entry name" value="DUF155"/>
</dbReference>
<dbReference type="InterPro" id="IPR051624">
    <property type="entry name" value="RMD1/Sad1-interacting"/>
</dbReference>
<comment type="caution">
    <text evidence="3">The sequence shown here is derived from an EMBL/GenBank/DDBJ whole genome shotgun (WGS) entry which is preliminary data.</text>
</comment>
<feature type="domain" description="DUF155" evidence="2">
    <location>
        <begin position="159"/>
        <end position="333"/>
    </location>
</feature>
<sequence>MFAIALKCFWVPKTSCYRSINLTIKISTNVEIFRQIHNVPKKQFQQGLFLHSEPKLYSKNSFLNGTNENVNNINSLQMKKRPMRKKKILEDEDRPVPGYWSVKALATADEYDLENLMEGLLKQDLYCPMEIQTPANRNSFPDAIQAVAKYEVGSEPREIYFFREGTTVMWNVSELECSNVLQFLKQYEESSYSSKMVQDESETMLYTYADHGKQSHIRDGNILLSHDASLDKYTFSNAISQSVKLGIWEASLEQYIESIEFITNDLKAGRKIRMTRPAVLRKQGELFALRHFINLSSDLLDTPDFYWERDDLETLYQQICGYYSIAKRTRVMNEKLNHCVELVELLSSHLSDRHHVRLEWMIILLIMVEVGFETLHYIDRYLTKENDTEIHESSR</sequence>
<evidence type="ECO:0000313" key="4">
    <source>
        <dbReference type="Proteomes" id="UP001627154"/>
    </source>
</evidence>
<gene>
    <name evidence="3" type="ORF">TKK_001388</name>
</gene>
<dbReference type="PANTHER" id="PTHR16255">
    <property type="entry name" value="REQUIRED FOR MEIOTIC NUCLEAR DIVISION PROTEIN 1 HOMOLOG"/>
    <property type="match status" value="1"/>
</dbReference>
<dbReference type="GO" id="GO:0005739">
    <property type="term" value="C:mitochondrion"/>
    <property type="evidence" value="ECO:0007669"/>
    <property type="project" value="UniProtKB-ARBA"/>
</dbReference>
<evidence type="ECO:0000256" key="1">
    <source>
        <dbReference type="ARBA" id="ARBA00008306"/>
    </source>
</evidence>
<organism evidence="3 4">
    <name type="scientific">Trichogramma kaykai</name>
    <dbReference type="NCBI Taxonomy" id="54128"/>
    <lineage>
        <taxon>Eukaryota</taxon>
        <taxon>Metazoa</taxon>
        <taxon>Ecdysozoa</taxon>
        <taxon>Arthropoda</taxon>
        <taxon>Hexapoda</taxon>
        <taxon>Insecta</taxon>
        <taxon>Pterygota</taxon>
        <taxon>Neoptera</taxon>
        <taxon>Endopterygota</taxon>
        <taxon>Hymenoptera</taxon>
        <taxon>Apocrita</taxon>
        <taxon>Proctotrupomorpha</taxon>
        <taxon>Chalcidoidea</taxon>
        <taxon>Trichogrammatidae</taxon>
        <taxon>Trichogramma</taxon>
    </lineage>
</organism>
<keyword evidence="4" id="KW-1185">Reference proteome</keyword>
<protein>
    <recommendedName>
        <fullName evidence="2">DUF155 domain-containing protein</fullName>
    </recommendedName>
</protein>
<dbReference type="EMBL" id="JBJJXI010000019">
    <property type="protein sequence ID" value="KAL3405980.1"/>
    <property type="molecule type" value="Genomic_DNA"/>
</dbReference>
<accession>A0ABD2XLI0</accession>
<dbReference type="Pfam" id="PF02582">
    <property type="entry name" value="DUF155"/>
    <property type="match status" value="1"/>
</dbReference>